<dbReference type="AlphaFoldDB" id="A0A833H1B5"/>
<reference evidence="1 2" key="1">
    <citation type="submission" date="2019-10" db="EMBL/GenBank/DDBJ databases">
        <title>Extracellular Electron Transfer in a Candidatus Methanoperedens spp. Enrichment Culture.</title>
        <authorList>
            <person name="Berger S."/>
            <person name="Rangel Shaw D."/>
            <person name="Berben T."/>
            <person name="In 'T Zandt M."/>
            <person name="Frank J."/>
            <person name="Reimann J."/>
            <person name="Jetten M.S.M."/>
            <person name="Welte C.U."/>
        </authorList>
    </citation>
    <scope>NUCLEOTIDE SEQUENCE [LARGE SCALE GENOMIC DNA]</scope>
    <source>
        <strain evidence="1">SB12</strain>
    </source>
</reference>
<sequence length="262" mass="29341">MKVRAQVRAILTISVFLLGCQSAVRGEPTEEPEKNEVEATTDSEAFRSEVKKLYEPAQCFRTNFAVTLTVPGQGAQTAAGLLRADNGNQRMRMILTEPNLGITLSWITIKSGTAYVSNPRMAGVQKVPLEGFELQSMGTNNIQLPFTLFQDILYGGLPAGLYGENTKWEPTEAGYSARFTQNGDAFEYRFNKDYRVERILYAKAGGNYNADIVLKGVFYNTIFPQWFAIQTYAGGRPSETMRIVFQAADFKAWCKDEYFPVQ</sequence>
<protein>
    <recommendedName>
        <fullName evidence="3">Lipoprotein</fullName>
    </recommendedName>
</protein>
<dbReference type="Proteomes" id="UP000460298">
    <property type="component" value="Unassembled WGS sequence"/>
</dbReference>
<accession>A0A833H1B5</accession>
<gene>
    <name evidence="1" type="ORF">F9K24_10780</name>
</gene>
<evidence type="ECO:0008006" key="3">
    <source>
        <dbReference type="Google" id="ProtNLM"/>
    </source>
</evidence>
<dbReference type="PROSITE" id="PS51257">
    <property type="entry name" value="PROKAR_LIPOPROTEIN"/>
    <property type="match status" value="1"/>
</dbReference>
<dbReference type="EMBL" id="WBUI01000009">
    <property type="protein sequence ID" value="KAB2932405.1"/>
    <property type="molecule type" value="Genomic_DNA"/>
</dbReference>
<name>A0A833H1B5_9LEPT</name>
<organism evidence="1 2">
    <name type="scientific">Leptonema illini</name>
    <dbReference type="NCBI Taxonomy" id="183"/>
    <lineage>
        <taxon>Bacteria</taxon>
        <taxon>Pseudomonadati</taxon>
        <taxon>Spirochaetota</taxon>
        <taxon>Spirochaetia</taxon>
        <taxon>Leptospirales</taxon>
        <taxon>Leptospiraceae</taxon>
        <taxon>Leptonema</taxon>
    </lineage>
</organism>
<comment type="caution">
    <text evidence="1">The sequence shown here is derived from an EMBL/GenBank/DDBJ whole genome shotgun (WGS) entry which is preliminary data.</text>
</comment>
<evidence type="ECO:0000313" key="2">
    <source>
        <dbReference type="Proteomes" id="UP000460298"/>
    </source>
</evidence>
<proteinExistence type="predicted"/>
<evidence type="ECO:0000313" key="1">
    <source>
        <dbReference type="EMBL" id="KAB2932405.1"/>
    </source>
</evidence>